<dbReference type="PROSITE" id="PS00063">
    <property type="entry name" value="ALDOKETO_REDUCTASE_3"/>
    <property type="match status" value="1"/>
</dbReference>
<name>A0A4Q1RH60_9FIRM</name>
<dbReference type="InterPro" id="IPR018170">
    <property type="entry name" value="Aldo/ket_reductase_CS"/>
</dbReference>
<dbReference type="Pfam" id="PF00248">
    <property type="entry name" value="Aldo_ket_red"/>
    <property type="match status" value="1"/>
</dbReference>
<evidence type="ECO:0000313" key="8">
    <source>
        <dbReference type="EMBL" id="RXS74994.1"/>
    </source>
</evidence>
<evidence type="ECO:0000256" key="2">
    <source>
        <dbReference type="ARBA" id="ARBA00022857"/>
    </source>
</evidence>
<dbReference type="RefSeq" id="WP_129257516.1">
    <property type="nucleotide sequence ID" value="NZ_SDKC01000001.1"/>
</dbReference>
<dbReference type="Proteomes" id="UP000290106">
    <property type="component" value="Unassembled WGS sequence"/>
</dbReference>
<evidence type="ECO:0000256" key="3">
    <source>
        <dbReference type="ARBA" id="ARBA00023002"/>
    </source>
</evidence>
<organism evidence="8 9">
    <name type="scientific">Blautia faecicola</name>
    <dbReference type="NCBI Taxonomy" id="2509240"/>
    <lineage>
        <taxon>Bacteria</taxon>
        <taxon>Bacillati</taxon>
        <taxon>Bacillota</taxon>
        <taxon>Clostridia</taxon>
        <taxon>Lachnospirales</taxon>
        <taxon>Lachnospiraceae</taxon>
        <taxon>Blautia</taxon>
    </lineage>
</organism>
<feature type="domain" description="NADP-dependent oxidoreductase" evidence="7">
    <location>
        <begin position="24"/>
        <end position="261"/>
    </location>
</feature>
<dbReference type="OrthoDB" id="9804790at2"/>
<dbReference type="SUPFAM" id="SSF51430">
    <property type="entry name" value="NAD(P)-linked oxidoreductase"/>
    <property type="match status" value="1"/>
</dbReference>
<dbReference type="EMBL" id="SDKC01000001">
    <property type="protein sequence ID" value="RXS74994.1"/>
    <property type="molecule type" value="Genomic_DNA"/>
</dbReference>
<protein>
    <submittedName>
        <fullName evidence="8">Aldo/keto reductase</fullName>
    </submittedName>
</protein>
<dbReference type="PANTHER" id="PTHR43827">
    <property type="entry name" value="2,5-DIKETO-D-GLUCONIC ACID REDUCTASE"/>
    <property type="match status" value="1"/>
</dbReference>
<keyword evidence="3" id="KW-0560">Oxidoreductase</keyword>
<evidence type="ECO:0000259" key="7">
    <source>
        <dbReference type="Pfam" id="PF00248"/>
    </source>
</evidence>
<keyword evidence="2" id="KW-0521">NADP</keyword>
<evidence type="ECO:0000313" key="9">
    <source>
        <dbReference type="Proteomes" id="UP000290106"/>
    </source>
</evidence>
<reference evidence="8 9" key="1">
    <citation type="submission" date="2019-01" db="EMBL/GenBank/DDBJ databases">
        <title>Blautia sp. nov. KGMB01111 isolated human feces.</title>
        <authorList>
            <person name="Park J.-E."/>
            <person name="Kim J.-S."/>
            <person name="Park S.-H."/>
        </authorList>
    </citation>
    <scope>NUCLEOTIDE SEQUENCE [LARGE SCALE GENOMIC DNA]</scope>
    <source>
        <strain evidence="8 9">KGMB01111</strain>
    </source>
</reference>
<proteinExistence type="inferred from homology"/>
<dbReference type="PIRSF" id="PIRSF000097">
    <property type="entry name" value="AKR"/>
    <property type="match status" value="1"/>
</dbReference>
<evidence type="ECO:0000256" key="1">
    <source>
        <dbReference type="ARBA" id="ARBA00007905"/>
    </source>
</evidence>
<dbReference type="PRINTS" id="PR00069">
    <property type="entry name" value="ALDKETRDTASE"/>
</dbReference>
<dbReference type="FunFam" id="3.20.20.100:FF:000015">
    <property type="entry name" value="Oxidoreductase, aldo/keto reductase family"/>
    <property type="match status" value="1"/>
</dbReference>
<keyword evidence="9" id="KW-1185">Reference proteome</keyword>
<dbReference type="AlphaFoldDB" id="A0A4Q1RH60"/>
<comment type="caution">
    <text evidence="8">The sequence shown here is derived from an EMBL/GenBank/DDBJ whole genome shotgun (WGS) entry which is preliminary data.</text>
</comment>
<dbReference type="PANTHER" id="PTHR43827:SF3">
    <property type="entry name" value="NADP-DEPENDENT OXIDOREDUCTASE DOMAIN-CONTAINING PROTEIN"/>
    <property type="match status" value="1"/>
</dbReference>
<evidence type="ECO:0000256" key="6">
    <source>
        <dbReference type="PIRSR" id="PIRSR000097-3"/>
    </source>
</evidence>
<feature type="active site" description="Proton donor" evidence="4">
    <location>
        <position position="52"/>
    </location>
</feature>
<dbReference type="Gene3D" id="3.20.20.100">
    <property type="entry name" value="NADP-dependent oxidoreductase domain"/>
    <property type="match status" value="1"/>
</dbReference>
<gene>
    <name evidence="8" type="ORF">ETP43_07005</name>
</gene>
<feature type="binding site" evidence="5">
    <location>
        <position position="110"/>
    </location>
    <ligand>
        <name>substrate</name>
    </ligand>
</feature>
<evidence type="ECO:0000256" key="5">
    <source>
        <dbReference type="PIRSR" id="PIRSR000097-2"/>
    </source>
</evidence>
<dbReference type="CDD" id="cd19071">
    <property type="entry name" value="AKR_AKR1-5-like"/>
    <property type="match status" value="1"/>
</dbReference>
<sequence>MSNIPSLILNTNDRMPLLGLGVYKATAPGEVEGAIAAALDCGYRLIDTASAYKNEEGVGRGIRSSSVPREELFITTKLWNTAQRIGDIDGAFQRSLDRLGLDYVDLYLIHWPVPGCFINSWQALERIHESGQAKAIGVSNFEIPHLEALFQTSGIVPAVNQIEYHPLWNHSELYEYCRERGIAVQAYAPLARGAYLKKDTLLHIGETYGKSPAQIGLRWLVQKGISAIPKSVNPKRIAENADIFDFELTDLEMKTIDALDEKFRSAGIPEDMQGFVR</sequence>
<dbReference type="InterPro" id="IPR020471">
    <property type="entry name" value="AKR"/>
</dbReference>
<dbReference type="GO" id="GO:0016616">
    <property type="term" value="F:oxidoreductase activity, acting on the CH-OH group of donors, NAD or NADP as acceptor"/>
    <property type="evidence" value="ECO:0007669"/>
    <property type="project" value="UniProtKB-ARBA"/>
</dbReference>
<feature type="site" description="Lowers pKa of active site Tyr" evidence="6">
    <location>
        <position position="77"/>
    </location>
</feature>
<dbReference type="PROSITE" id="PS00062">
    <property type="entry name" value="ALDOKETO_REDUCTASE_2"/>
    <property type="match status" value="1"/>
</dbReference>
<evidence type="ECO:0000256" key="4">
    <source>
        <dbReference type="PIRSR" id="PIRSR000097-1"/>
    </source>
</evidence>
<dbReference type="InterPro" id="IPR023210">
    <property type="entry name" value="NADP_OxRdtase_dom"/>
</dbReference>
<accession>A0A4Q1RH60</accession>
<comment type="similarity">
    <text evidence="1">Belongs to the aldo/keto reductase family.</text>
</comment>
<dbReference type="PROSITE" id="PS00798">
    <property type="entry name" value="ALDOKETO_REDUCTASE_1"/>
    <property type="match status" value="1"/>
</dbReference>
<dbReference type="InterPro" id="IPR036812">
    <property type="entry name" value="NAD(P)_OxRdtase_dom_sf"/>
</dbReference>